<feature type="compositionally biased region" description="Gly residues" evidence="1">
    <location>
        <begin position="115"/>
        <end position="125"/>
    </location>
</feature>
<dbReference type="EMBL" id="CP039354">
    <property type="protein sequence ID" value="QCE08785.1"/>
    <property type="molecule type" value="Genomic_DNA"/>
</dbReference>
<keyword evidence="3" id="KW-1185">Reference proteome</keyword>
<gene>
    <name evidence="2" type="ORF">DEO72_LG10g2</name>
</gene>
<dbReference type="AlphaFoldDB" id="A0A4D6N9D9"/>
<feature type="region of interest" description="Disordered" evidence="1">
    <location>
        <begin position="109"/>
        <end position="128"/>
    </location>
</feature>
<sequence>MSLPLLRSMSREKASTDTKEEALLTSKATWFSLMSLRKGSKVVSNSTAKKEVELGEAHGEGREVGGGGDAEGEAFVEGAGGRGDDGEGEARGEGSSVIGLGVKKMDGVDKEGFADGEGGAGGLVGGESDDFVREEGVTVEGEVVGGEERECNY</sequence>
<dbReference type="Proteomes" id="UP000501690">
    <property type="component" value="Linkage Group LG10"/>
</dbReference>
<name>A0A4D6N9D9_VIGUN</name>
<feature type="region of interest" description="Disordered" evidence="1">
    <location>
        <begin position="54"/>
        <end position="98"/>
    </location>
</feature>
<evidence type="ECO:0000313" key="2">
    <source>
        <dbReference type="EMBL" id="QCE08785.1"/>
    </source>
</evidence>
<protein>
    <submittedName>
        <fullName evidence="2">Uncharacterized protein</fullName>
    </submittedName>
</protein>
<accession>A0A4D6N9D9</accession>
<feature type="compositionally biased region" description="Basic and acidic residues" evidence="1">
    <location>
        <begin position="82"/>
        <end position="92"/>
    </location>
</feature>
<proteinExistence type="predicted"/>
<feature type="compositionally biased region" description="Basic and acidic residues" evidence="1">
    <location>
        <begin position="54"/>
        <end position="63"/>
    </location>
</feature>
<organism evidence="2 3">
    <name type="scientific">Vigna unguiculata</name>
    <name type="common">Cowpea</name>
    <dbReference type="NCBI Taxonomy" id="3917"/>
    <lineage>
        <taxon>Eukaryota</taxon>
        <taxon>Viridiplantae</taxon>
        <taxon>Streptophyta</taxon>
        <taxon>Embryophyta</taxon>
        <taxon>Tracheophyta</taxon>
        <taxon>Spermatophyta</taxon>
        <taxon>Magnoliopsida</taxon>
        <taxon>eudicotyledons</taxon>
        <taxon>Gunneridae</taxon>
        <taxon>Pentapetalae</taxon>
        <taxon>rosids</taxon>
        <taxon>fabids</taxon>
        <taxon>Fabales</taxon>
        <taxon>Fabaceae</taxon>
        <taxon>Papilionoideae</taxon>
        <taxon>50 kb inversion clade</taxon>
        <taxon>NPAAA clade</taxon>
        <taxon>indigoferoid/millettioid clade</taxon>
        <taxon>Phaseoleae</taxon>
        <taxon>Vigna</taxon>
    </lineage>
</organism>
<evidence type="ECO:0000313" key="3">
    <source>
        <dbReference type="Proteomes" id="UP000501690"/>
    </source>
</evidence>
<reference evidence="2 3" key="1">
    <citation type="submission" date="2019-04" db="EMBL/GenBank/DDBJ databases">
        <title>An improved genome assembly and genetic linkage map for asparagus bean, Vigna unguiculata ssp. sesquipedialis.</title>
        <authorList>
            <person name="Xia Q."/>
            <person name="Zhang R."/>
            <person name="Dong Y."/>
        </authorList>
    </citation>
    <scope>NUCLEOTIDE SEQUENCE [LARGE SCALE GENOMIC DNA]</scope>
    <source>
        <tissue evidence="2">Leaf</tissue>
    </source>
</reference>
<feature type="region of interest" description="Disordered" evidence="1">
    <location>
        <begin position="1"/>
        <end position="22"/>
    </location>
</feature>
<feature type="compositionally biased region" description="Basic and acidic residues" evidence="1">
    <location>
        <begin position="9"/>
        <end position="22"/>
    </location>
</feature>
<evidence type="ECO:0000256" key="1">
    <source>
        <dbReference type="SAM" id="MobiDB-lite"/>
    </source>
</evidence>